<name>A0A9W6DLL1_9EURO</name>
<comment type="caution">
    <text evidence="1">The sequence shown here is derived from an EMBL/GenBank/DDBJ whole genome shotgun (WGS) entry which is preliminary data.</text>
</comment>
<reference evidence="1" key="1">
    <citation type="submission" date="2022-07" db="EMBL/GenBank/DDBJ databases">
        <title>Taxonomy of Aspergillus series Nigri: significant species reduction supported by multi-species coalescent approaches.</title>
        <authorList>
            <person name="Bian C."/>
            <person name="Kusuya Y."/>
            <person name="Sklenar F."/>
            <person name="D'hooge E."/>
            <person name="Yaguchi T."/>
            <person name="Takahashi H."/>
            <person name="Hubka V."/>
        </authorList>
    </citation>
    <scope>NUCLEOTIDE SEQUENCE</scope>
    <source>
        <strain evidence="1">CBS 733.88</strain>
    </source>
</reference>
<proteinExistence type="predicted"/>
<protein>
    <submittedName>
        <fullName evidence="1">Uncharacterized protein</fullName>
    </submittedName>
</protein>
<evidence type="ECO:0000313" key="2">
    <source>
        <dbReference type="Proteomes" id="UP001143548"/>
    </source>
</evidence>
<gene>
    <name evidence="1" type="ORF">AbraCBS73388_004734</name>
</gene>
<dbReference type="Proteomes" id="UP001143548">
    <property type="component" value="Unassembled WGS sequence"/>
</dbReference>
<organism evidence="1 2">
    <name type="scientific">Aspergillus brasiliensis</name>
    <dbReference type="NCBI Taxonomy" id="319629"/>
    <lineage>
        <taxon>Eukaryota</taxon>
        <taxon>Fungi</taxon>
        <taxon>Dikarya</taxon>
        <taxon>Ascomycota</taxon>
        <taxon>Pezizomycotina</taxon>
        <taxon>Eurotiomycetes</taxon>
        <taxon>Eurotiomycetidae</taxon>
        <taxon>Eurotiales</taxon>
        <taxon>Aspergillaceae</taxon>
        <taxon>Aspergillus</taxon>
        <taxon>Aspergillus subgen. Circumdati</taxon>
    </lineage>
</organism>
<sequence>MSATIQTRVVPLDQLIPLVTSQDREEKDIEILTPQIYQQSNTLTSTQLYHWVHDDEDDDRNFDDRQFALLFKDLSCYQPDYGSSFPEILSIFVDPIPSTVKTPPSLITGPITSTVKIVLPRKNWIVGREWPTYERRLDSSHSSTLQSLMRTVYMKLDEVREEARARWVKIRFPAGMPSTKYVIGRQIYRSRPVGQVAVGPMGKEVPVISYSAWYEAQTWDEFVAEVLSVMLGHLTRNIRIRIRNQRLQHDQEVFVVGFYGPQIYIARGYFPVETINRVHDKGCADDEQFELLFTRGYDPFRKEDWLEAMRALSRLFRYLVSGRAKVGVIQKVLAESDTTVEKEN</sequence>
<accession>A0A9W6DLL1</accession>
<dbReference type="EMBL" id="BROQ01000022">
    <property type="protein sequence ID" value="GKZ19746.1"/>
    <property type="molecule type" value="Genomic_DNA"/>
</dbReference>
<evidence type="ECO:0000313" key="1">
    <source>
        <dbReference type="EMBL" id="GKZ19746.1"/>
    </source>
</evidence>
<dbReference type="AlphaFoldDB" id="A0A9W6DLL1"/>